<name>A0A1G6MWI6_9GAMM</name>
<dbReference type="Pfam" id="PF03960">
    <property type="entry name" value="ArsC"/>
    <property type="match status" value="1"/>
</dbReference>
<accession>A0A1G6MWI6</accession>
<dbReference type="Proteomes" id="UP000242317">
    <property type="component" value="Unassembled WGS sequence"/>
</dbReference>
<dbReference type="PANTHER" id="PTHR30041:SF8">
    <property type="entry name" value="PROTEIN YFFB"/>
    <property type="match status" value="1"/>
</dbReference>
<keyword evidence="4" id="KW-1185">Reference proteome</keyword>
<dbReference type="CDD" id="cd03035">
    <property type="entry name" value="ArsC_Yffb"/>
    <property type="match status" value="1"/>
</dbReference>
<dbReference type="Gene3D" id="3.40.30.10">
    <property type="entry name" value="Glutaredoxin"/>
    <property type="match status" value="1"/>
</dbReference>
<evidence type="ECO:0000313" key="3">
    <source>
        <dbReference type="EMBL" id="SDC59295.1"/>
    </source>
</evidence>
<evidence type="ECO:0000313" key="4">
    <source>
        <dbReference type="Proteomes" id="UP000242317"/>
    </source>
</evidence>
<dbReference type="RefSeq" id="WP_092620726.1">
    <property type="nucleotide sequence ID" value="NZ_FMYK01000008.1"/>
</dbReference>
<gene>
    <name evidence="3" type="ORF">SAMN05421749_10816</name>
</gene>
<organism evidence="3 4">
    <name type="scientific">Acinetobacter marinus</name>
    <dbReference type="NCBI Taxonomy" id="281375"/>
    <lineage>
        <taxon>Bacteria</taxon>
        <taxon>Pseudomonadati</taxon>
        <taxon>Pseudomonadota</taxon>
        <taxon>Gammaproteobacteria</taxon>
        <taxon>Moraxellales</taxon>
        <taxon>Moraxellaceae</taxon>
        <taxon>Acinetobacter</taxon>
    </lineage>
</organism>
<protein>
    <submittedName>
        <fullName evidence="3">Transcriptional regulator, Spx/MgsR family</fullName>
    </submittedName>
</protein>
<dbReference type="AlphaFoldDB" id="A0A1G6MWI6"/>
<dbReference type="InterPro" id="IPR006660">
    <property type="entry name" value="Arsenate_reductase-like"/>
</dbReference>
<dbReference type="PROSITE" id="PS51353">
    <property type="entry name" value="ARSC"/>
    <property type="match status" value="1"/>
</dbReference>
<sequence length="114" mass="12882">MITIYGIKNCNTMKKAFQALDERGVNYQFHDYKKQGIDEDTLKKWLAQAGQALILNKKGTTWKKLSSEQQEAALADEQQLIATLMAQPSMIKRPVLDTGTELLVGFDEAEYAKL</sequence>
<dbReference type="SUPFAM" id="SSF52833">
    <property type="entry name" value="Thioredoxin-like"/>
    <property type="match status" value="1"/>
</dbReference>
<dbReference type="NCBIfam" id="TIGR01617">
    <property type="entry name" value="arsC_related"/>
    <property type="match status" value="1"/>
</dbReference>
<dbReference type="PANTHER" id="PTHR30041">
    <property type="entry name" value="ARSENATE REDUCTASE"/>
    <property type="match status" value="1"/>
</dbReference>
<reference evidence="4" key="1">
    <citation type="submission" date="2016-09" db="EMBL/GenBank/DDBJ databases">
        <authorList>
            <person name="Varghese N."/>
            <person name="Submissions S."/>
        </authorList>
    </citation>
    <scope>NUCLEOTIDE SEQUENCE [LARGE SCALE GENOMIC DNA]</scope>
    <source>
        <strain evidence="4">ANC 3699</strain>
    </source>
</reference>
<evidence type="ECO:0000256" key="1">
    <source>
        <dbReference type="ARBA" id="ARBA00007198"/>
    </source>
</evidence>
<comment type="similarity">
    <text evidence="1 2">Belongs to the ArsC family.</text>
</comment>
<dbReference type="EMBL" id="FMYK01000008">
    <property type="protein sequence ID" value="SDC59295.1"/>
    <property type="molecule type" value="Genomic_DNA"/>
</dbReference>
<proteinExistence type="inferred from homology"/>
<dbReference type="OrthoDB" id="9803749at2"/>
<dbReference type="InterPro" id="IPR036249">
    <property type="entry name" value="Thioredoxin-like_sf"/>
</dbReference>
<dbReference type="InterPro" id="IPR006504">
    <property type="entry name" value="Tscrpt_reg_Spx/MgsR"/>
</dbReference>
<evidence type="ECO:0000256" key="2">
    <source>
        <dbReference type="PROSITE-ProRule" id="PRU01282"/>
    </source>
</evidence>